<keyword evidence="3" id="KW-1185">Reference proteome</keyword>
<organism evidence="2 3">
    <name type="scientific">Thalassiosira oceanica</name>
    <name type="common">Marine diatom</name>
    <dbReference type="NCBI Taxonomy" id="159749"/>
    <lineage>
        <taxon>Eukaryota</taxon>
        <taxon>Sar</taxon>
        <taxon>Stramenopiles</taxon>
        <taxon>Ochrophyta</taxon>
        <taxon>Bacillariophyta</taxon>
        <taxon>Coscinodiscophyceae</taxon>
        <taxon>Thalassiosirophycidae</taxon>
        <taxon>Thalassiosirales</taxon>
        <taxon>Thalassiosiraceae</taxon>
        <taxon>Thalassiosira</taxon>
    </lineage>
</organism>
<feature type="region of interest" description="Disordered" evidence="1">
    <location>
        <begin position="145"/>
        <end position="173"/>
    </location>
</feature>
<feature type="compositionally biased region" description="Polar residues" evidence="1">
    <location>
        <begin position="164"/>
        <end position="173"/>
    </location>
</feature>
<accession>K0SWS2</accession>
<comment type="caution">
    <text evidence="2">The sequence shown here is derived from an EMBL/GenBank/DDBJ whole genome shotgun (WGS) entry which is preliminary data.</text>
</comment>
<dbReference type="EMBL" id="AGNL01007956">
    <property type="protein sequence ID" value="EJK70863.1"/>
    <property type="molecule type" value="Genomic_DNA"/>
</dbReference>
<dbReference type="Proteomes" id="UP000266841">
    <property type="component" value="Unassembled WGS sequence"/>
</dbReference>
<dbReference type="OrthoDB" id="10659199at2759"/>
<evidence type="ECO:0000313" key="3">
    <source>
        <dbReference type="Proteomes" id="UP000266841"/>
    </source>
</evidence>
<evidence type="ECO:0000256" key="1">
    <source>
        <dbReference type="SAM" id="MobiDB-lite"/>
    </source>
</evidence>
<proteinExistence type="predicted"/>
<sequence length="196" mass="21147">MSSSIGRSPHTTDYTLIARRADTQADQHGPLSAPLNSSLLEHLHICCSAAALPLHFGLRPPPPRARRGAGRAPVLHCNMGDSNENSIEAWRRVHLRLTLAIIQSRDNIAAQKTKKRCILEEMCSKLMTEQATAKKLKSAKRAAGQQQQKVHAAASETARVAAPQGSSGNSAVATQEQIQLAFQMAQSLNNGAEKES</sequence>
<dbReference type="AlphaFoldDB" id="K0SWS2"/>
<gene>
    <name evidence="2" type="ORF">THAOC_07745</name>
</gene>
<reference evidence="2 3" key="1">
    <citation type="journal article" date="2012" name="Genome Biol.">
        <title>Genome and low-iron response of an oceanic diatom adapted to chronic iron limitation.</title>
        <authorList>
            <person name="Lommer M."/>
            <person name="Specht M."/>
            <person name="Roy A.S."/>
            <person name="Kraemer L."/>
            <person name="Andreson R."/>
            <person name="Gutowska M.A."/>
            <person name="Wolf J."/>
            <person name="Bergner S.V."/>
            <person name="Schilhabel M.B."/>
            <person name="Klostermeier U.C."/>
            <person name="Beiko R.G."/>
            <person name="Rosenstiel P."/>
            <person name="Hippler M."/>
            <person name="Laroche J."/>
        </authorList>
    </citation>
    <scope>NUCLEOTIDE SEQUENCE [LARGE SCALE GENOMIC DNA]</scope>
    <source>
        <strain evidence="2 3">CCMP1005</strain>
    </source>
</reference>
<evidence type="ECO:0000313" key="2">
    <source>
        <dbReference type="EMBL" id="EJK70863.1"/>
    </source>
</evidence>
<protein>
    <submittedName>
        <fullName evidence="2">Uncharacterized protein</fullName>
    </submittedName>
</protein>
<name>K0SWS2_THAOC</name>